<name>A0A9P9I932_9HYPO</name>
<dbReference type="Proteomes" id="UP000717696">
    <property type="component" value="Unassembled WGS sequence"/>
</dbReference>
<protein>
    <submittedName>
        <fullName evidence="1">Uncharacterized protein</fullName>
    </submittedName>
</protein>
<proteinExistence type="predicted"/>
<gene>
    <name evidence="1" type="ORF">B0J13DRAFT_273702</name>
</gene>
<evidence type="ECO:0000313" key="1">
    <source>
        <dbReference type="EMBL" id="KAH7111004.1"/>
    </source>
</evidence>
<reference evidence="1" key="1">
    <citation type="journal article" date="2021" name="Nat. Commun.">
        <title>Genetic determinants of endophytism in the Arabidopsis root mycobiome.</title>
        <authorList>
            <person name="Mesny F."/>
            <person name="Miyauchi S."/>
            <person name="Thiergart T."/>
            <person name="Pickel B."/>
            <person name="Atanasova L."/>
            <person name="Karlsson M."/>
            <person name="Huettel B."/>
            <person name="Barry K.W."/>
            <person name="Haridas S."/>
            <person name="Chen C."/>
            <person name="Bauer D."/>
            <person name="Andreopoulos W."/>
            <person name="Pangilinan J."/>
            <person name="LaButti K."/>
            <person name="Riley R."/>
            <person name="Lipzen A."/>
            <person name="Clum A."/>
            <person name="Drula E."/>
            <person name="Henrissat B."/>
            <person name="Kohler A."/>
            <person name="Grigoriev I.V."/>
            <person name="Martin F.M."/>
            <person name="Hacquard S."/>
        </authorList>
    </citation>
    <scope>NUCLEOTIDE SEQUENCE</scope>
    <source>
        <strain evidence="1">MPI-CAGE-AT-0021</strain>
    </source>
</reference>
<dbReference type="AlphaFoldDB" id="A0A9P9I932"/>
<accession>A0A9P9I932</accession>
<sequence>MRPNQEAVPRHAIFAYEAETISLSACSRGLYTLSRDTFKRMVVVVVIPTQPQYYPTRPCRLNLRFSLLPILATFGPFVSTSAYSVYKASRGRCVFLYRSSRHRAPKQRHGHGSCRTWHWRSRARRRFHFGSGSHGHLRFLQECWIRVTASSYSTRRGPDLTATVVREQTAGWDTFIRKTTVSTRAPWSHERTSSVGELSRLDAPQREVGMGLAEQEQGFLPVSECCRIVAIFTGLSATFWMPKA</sequence>
<organism evidence="1 2">
    <name type="scientific">Dactylonectria estremocensis</name>
    <dbReference type="NCBI Taxonomy" id="1079267"/>
    <lineage>
        <taxon>Eukaryota</taxon>
        <taxon>Fungi</taxon>
        <taxon>Dikarya</taxon>
        <taxon>Ascomycota</taxon>
        <taxon>Pezizomycotina</taxon>
        <taxon>Sordariomycetes</taxon>
        <taxon>Hypocreomycetidae</taxon>
        <taxon>Hypocreales</taxon>
        <taxon>Nectriaceae</taxon>
        <taxon>Dactylonectria</taxon>
    </lineage>
</organism>
<keyword evidence="2" id="KW-1185">Reference proteome</keyword>
<evidence type="ECO:0000313" key="2">
    <source>
        <dbReference type="Proteomes" id="UP000717696"/>
    </source>
</evidence>
<comment type="caution">
    <text evidence="1">The sequence shown here is derived from an EMBL/GenBank/DDBJ whole genome shotgun (WGS) entry which is preliminary data.</text>
</comment>
<dbReference type="EMBL" id="JAGMUU010000059">
    <property type="protein sequence ID" value="KAH7111004.1"/>
    <property type="molecule type" value="Genomic_DNA"/>
</dbReference>